<comment type="caution">
    <text evidence="2">The sequence shown here is derived from an EMBL/GenBank/DDBJ whole genome shotgun (WGS) entry which is preliminary data.</text>
</comment>
<gene>
    <name evidence="2" type="ORF">LTR09_008454</name>
</gene>
<dbReference type="GO" id="GO:0016491">
    <property type="term" value="F:oxidoreductase activity"/>
    <property type="evidence" value="ECO:0007669"/>
    <property type="project" value="UniProtKB-KW"/>
</dbReference>
<sequence length="369" mass="40862">MGLLYSQLFVRLPYPTHDFTNQTIIVTGSNTGLGREAARHFARLNCAKLILAVRNTAAGEVARKDILSTTKRSQDVVEVWPLDLSSYESIRAFAEKAKRELKRVDVLMENAGVALSKFDLSEGHERTVMVNVIGTFYLALLMLPQLKASAQQFNNAPRITIVSSEVHGFTKFEVRKERGIFAALDKKEFFGGDRYPESKLLEVLVMRELAPKLEGSGVVLNMLNPGLCHSELSRDGPWFLEVMKFFLARSTEVGSRTLVAAAVAGEESHGRYMSDAKVDDRALSAFVRSEEGRETARRVWAELVGILEKVDEGVTKGLASAKLAISSIDRALARVLRSDFQVMFVAAAEETVARYRPGAVRVGLRPRGL</sequence>
<dbReference type="PRINTS" id="PR00081">
    <property type="entry name" value="GDHRDH"/>
</dbReference>
<keyword evidence="1" id="KW-0560">Oxidoreductase</keyword>
<dbReference type="InterPro" id="IPR036291">
    <property type="entry name" value="NAD(P)-bd_dom_sf"/>
</dbReference>
<dbReference type="AlphaFoldDB" id="A0AAJ0GCE0"/>
<evidence type="ECO:0000256" key="1">
    <source>
        <dbReference type="ARBA" id="ARBA00023002"/>
    </source>
</evidence>
<dbReference type="EMBL" id="JAWDJX010000033">
    <property type="protein sequence ID" value="KAK3050305.1"/>
    <property type="molecule type" value="Genomic_DNA"/>
</dbReference>
<dbReference type="PANTHER" id="PTHR43157">
    <property type="entry name" value="PHOSPHATIDYLINOSITOL-GLYCAN BIOSYNTHESIS CLASS F PROTEIN-RELATED"/>
    <property type="match status" value="1"/>
</dbReference>
<name>A0AAJ0GCE0_9PEZI</name>
<dbReference type="Gene3D" id="3.40.50.720">
    <property type="entry name" value="NAD(P)-binding Rossmann-like Domain"/>
    <property type="match status" value="1"/>
</dbReference>
<keyword evidence="3" id="KW-1185">Reference proteome</keyword>
<evidence type="ECO:0000313" key="3">
    <source>
        <dbReference type="Proteomes" id="UP001271007"/>
    </source>
</evidence>
<dbReference type="SUPFAM" id="SSF51735">
    <property type="entry name" value="NAD(P)-binding Rossmann-fold domains"/>
    <property type="match status" value="1"/>
</dbReference>
<accession>A0AAJ0GCE0</accession>
<dbReference type="Pfam" id="PF00106">
    <property type="entry name" value="adh_short"/>
    <property type="match status" value="1"/>
</dbReference>
<dbReference type="InterPro" id="IPR002347">
    <property type="entry name" value="SDR_fam"/>
</dbReference>
<reference evidence="2" key="1">
    <citation type="submission" date="2023-04" db="EMBL/GenBank/DDBJ databases">
        <title>Black Yeasts Isolated from many extreme environments.</title>
        <authorList>
            <person name="Coleine C."/>
            <person name="Stajich J.E."/>
            <person name="Selbmann L."/>
        </authorList>
    </citation>
    <scope>NUCLEOTIDE SEQUENCE</scope>
    <source>
        <strain evidence="2">CCFEE 5312</strain>
    </source>
</reference>
<organism evidence="2 3">
    <name type="scientific">Extremus antarcticus</name>
    <dbReference type="NCBI Taxonomy" id="702011"/>
    <lineage>
        <taxon>Eukaryota</taxon>
        <taxon>Fungi</taxon>
        <taxon>Dikarya</taxon>
        <taxon>Ascomycota</taxon>
        <taxon>Pezizomycotina</taxon>
        <taxon>Dothideomycetes</taxon>
        <taxon>Dothideomycetidae</taxon>
        <taxon>Mycosphaerellales</taxon>
        <taxon>Extremaceae</taxon>
        <taxon>Extremus</taxon>
    </lineage>
</organism>
<dbReference type="PANTHER" id="PTHR43157:SF67">
    <property type="entry name" value="DEHYDROGENASE_REDUCTASE FAMILY PROTEIN, PUTATIVE (AFU_ORTHOLOGUE AFUA_3G02580)-RELATED"/>
    <property type="match status" value="1"/>
</dbReference>
<protein>
    <submittedName>
        <fullName evidence="2">Uncharacterized protein</fullName>
    </submittedName>
</protein>
<evidence type="ECO:0000313" key="2">
    <source>
        <dbReference type="EMBL" id="KAK3050305.1"/>
    </source>
</evidence>
<dbReference type="Proteomes" id="UP001271007">
    <property type="component" value="Unassembled WGS sequence"/>
</dbReference>
<proteinExistence type="predicted"/>